<name>A0A0M4DF74_STRPR</name>
<dbReference type="Proteomes" id="UP000060513">
    <property type="component" value="Chromosome"/>
</dbReference>
<dbReference type="Pfam" id="PF19953">
    <property type="entry name" value="EACC1"/>
    <property type="match status" value="1"/>
</dbReference>
<dbReference type="EMBL" id="CP011340">
    <property type="protein sequence ID" value="ALC24358.1"/>
    <property type="molecule type" value="Genomic_DNA"/>
</dbReference>
<organism evidence="1">
    <name type="scientific">Streptomyces pristinaespiralis</name>
    <dbReference type="NCBI Taxonomy" id="38300"/>
    <lineage>
        <taxon>Bacteria</taxon>
        <taxon>Bacillati</taxon>
        <taxon>Actinomycetota</taxon>
        <taxon>Actinomycetes</taxon>
        <taxon>Kitasatosporales</taxon>
        <taxon>Streptomycetaceae</taxon>
        <taxon>Streptomyces</taxon>
    </lineage>
</organism>
<dbReference type="InterPro" id="IPR045428">
    <property type="entry name" value="EACC1"/>
</dbReference>
<dbReference type="STRING" id="38300.SPRI_6052"/>
<reference evidence="1 2" key="1">
    <citation type="submission" date="2015-08" db="EMBL/GenBank/DDBJ databases">
        <title>Genome sequence of the pristinamycin over-producing bacterium Streptomyces pristinaespiralis HCCB10218.</title>
        <authorList>
            <person name="Tian J."/>
            <person name="Yang J."/>
            <person name="Li L."/>
            <person name="Ruan L."/>
            <person name="Wei W."/>
            <person name="Zheng G."/>
            <person name="Wei Z."/>
            <person name="Yang S."/>
            <person name="Ge M."/>
            <person name="Jiang W."/>
            <person name="Lu Y."/>
        </authorList>
    </citation>
    <scope>NUCLEOTIDE SEQUENCE [LARGE SCALE GENOMIC DNA]</scope>
    <source>
        <strain evidence="1 2">HCCB 10218</strain>
    </source>
</reference>
<dbReference type="RefSeq" id="WP_005319786.1">
    <property type="nucleotide sequence ID" value="NZ_JBEYAQ010000018.1"/>
</dbReference>
<proteinExistence type="predicted"/>
<dbReference type="KEGG" id="spri:SPRI_6052"/>
<accession>A0A0M4DF74</accession>
<dbReference type="AlphaFoldDB" id="A0A0M4DF74"/>
<evidence type="ECO:0000313" key="1">
    <source>
        <dbReference type="EMBL" id="ALC24358.1"/>
    </source>
</evidence>
<gene>
    <name evidence="1" type="ORF">SPRI_6052</name>
</gene>
<evidence type="ECO:0000313" key="2">
    <source>
        <dbReference type="Proteomes" id="UP000060513"/>
    </source>
</evidence>
<sequence>MHHLTVRVTATGDGEDALRSLLRWVHEDESLEGRVRGRIGAGSAPEPGSMGPGFDLAQFAVASGLSTSALVVSVLQWRSSLRRPPAVVLSRDGVEVRLAKEAADDPETLRRIMAALETRNDDGAR</sequence>
<protein>
    <submittedName>
        <fullName evidence="1">Uncharacterized protein</fullName>
    </submittedName>
</protein>